<feature type="domain" description="Cyclic nucleotide-binding" evidence="3">
    <location>
        <begin position="15"/>
        <end position="135"/>
    </location>
</feature>
<dbReference type="InterPro" id="IPR036890">
    <property type="entry name" value="HATPase_C_sf"/>
</dbReference>
<dbReference type="SUPFAM" id="SSF55874">
    <property type="entry name" value="ATPase domain of HSP90 chaperone/DNA topoisomerase II/histidine kinase"/>
    <property type="match status" value="1"/>
</dbReference>
<dbReference type="InterPro" id="IPR000595">
    <property type="entry name" value="cNMP-bd_dom"/>
</dbReference>
<dbReference type="GO" id="GO:0004673">
    <property type="term" value="F:protein histidine kinase activity"/>
    <property type="evidence" value="ECO:0007669"/>
    <property type="project" value="UniProtKB-EC"/>
</dbReference>
<dbReference type="PRINTS" id="PR00344">
    <property type="entry name" value="BCTRLSENSOR"/>
</dbReference>
<dbReference type="Proteomes" id="UP000231019">
    <property type="component" value="Unassembled WGS sequence"/>
</dbReference>
<dbReference type="SUPFAM" id="SSF51206">
    <property type="entry name" value="cAMP-binding domain-like"/>
    <property type="match status" value="1"/>
</dbReference>
<dbReference type="InterPro" id="IPR003594">
    <property type="entry name" value="HATPase_dom"/>
</dbReference>
<accession>A0A2M7G6E2</accession>
<protein>
    <recommendedName>
        <fullName evidence="2">histidine kinase</fullName>
        <ecNumber evidence="2">2.7.13.3</ecNumber>
    </recommendedName>
</protein>
<dbReference type="Pfam" id="PF00027">
    <property type="entry name" value="cNMP_binding"/>
    <property type="match status" value="1"/>
</dbReference>
<name>A0A2M7G6E2_9BACT</name>
<dbReference type="InterPro" id="IPR005467">
    <property type="entry name" value="His_kinase_dom"/>
</dbReference>
<evidence type="ECO:0000313" key="6">
    <source>
        <dbReference type="Proteomes" id="UP000231019"/>
    </source>
</evidence>
<dbReference type="PANTHER" id="PTHR43065">
    <property type="entry name" value="SENSOR HISTIDINE KINASE"/>
    <property type="match status" value="1"/>
</dbReference>
<evidence type="ECO:0000313" key="5">
    <source>
        <dbReference type="EMBL" id="PIW17473.1"/>
    </source>
</evidence>
<dbReference type="Gene3D" id="2.60.120.10">
    <property type="entry name" value="Jelly Rolls"/>
    <property type="match status" value="1"/>
</dbReference>
<reference evidence="5 6" key="1">
    <citation type="submission" date="2017-09" db="EMBL/GenBank/DDBJ databases">
        <title>Depth-based differentiation of microbial function through sediment-hosted aquifers and enrichment of novel symbionts in the deep terrestrial subsurface.</title>
        <authorList>
            <person name="Probst A.J."/>
            <person name="Ladd B."/>
            <person name="Jarett J.K."/>
            <person name="Geller-Mcgrath D.E."/>
            <person name="Sieber C.M."/>
            <person name="Emerson J.B."/>
            <person name="Anantharaman K."/>
            <person name="Thomas B.C."/>
            <person name="Malmstrom R."/>
            <person name="Stieglmeier M."/>
            <person name="Klingl A."/>
            <person name="Woyke T."/>
            <person name="Ryan C.M."/>
            <person name="Banfield J.F."/>
        </authorList>
    </citation>
    <scope>NUCLEOTIDE SEQUENCE [LARGE SCALE GENOMIC DNA]</scope>
    <source>
        <strain evidence="5">CG17_big_fil_post_rev_8_21_14_2_50_48_46</strain>
    </source>
</reference>
<dbReference type="SMART" id="SM00100">
    <property type="entry name" value="cNMP"/>
    <property type="match status" value="1"/>
</dbReference>
<dbReference type="PROSITE" id="PS50042">
    <property type="entry name" value="CNMP_BINDING_3"/>
    <property type="match status" value="1"/>
</dbReference>
<proteinExistence type="predicted"/>
<dbReference type="Gene3D" id="3.30.565.10">
    <property type="entry name" value="Histidine kinase-like ATPase, C-terminal domain"/>
    <property type="match status" value="1"/>
</dbReference>
<evidence type="ECO:0000259" key="4">
    <source>
        <dbReference type="PROSITE" id="PS50109"/>
    </source>
</evidence>
<dbReference type="EC" id="2.7.13.3" evidence="2"/>
<dbReference type="AlphaFoldDB" id="A0A2M7G6E2"/>
<dbReference type="InterPro" id="IPR018488">
    <property type="entry name" value="cNMP-bd_CS"/>
</dbReference>
<gene>
    <name evidence="5" type="ORF">COW36_08210</name>
</gene>
<dbReference type="InterPro" id="IPR018490">
    <property type="entry name" value="cNMP-bd_dom_sf"/>
</dbReference>
<dbReference type="SMART" id="SM00387">
    <property type="entry name" value="HATPase_c"/>
    <property type="match status" value="1"/>
</dbReference>
<dbReference type="Pfam" id="PF02518">
    <property type="entry name" value="HATPase_c"/>
    <property type="match status" value="1"/>
</dbReference>
<dbReference type="InterPro" id="IPR014710">
    <property type="entry name" value="RmlC-like_jellyroll"/>
</dbReference>
<sequence>MADVEIEKHLLAVPFLNHLNHAQLQDLTKAGTLLSVEGGSVIFQEDDPADRLFIILGGSVRVEGRAYNGADIELSTLEAGDFFGEQALTEGGVRTATVTALKPSEFFILSRKDFVQILTESPALLSDVIAGISRKLESANANTLRKVLETHQMELNLERQHHRAVARMVTGMSQEILRPLEMIQSMSMVLSQDLLKEYLDSPVAEGQTFRQMMDATHLIQSQMERLQDLFKIFQYLDMEPMQEPPQTSIFVNTVKDIVDLYRLENHSDLDIQFEVNPAAEHKPWDGYPQLLSEVLNRVLENIEQHAYPEGIPKAVLAIKPTLLNNRAAYEIVLKDQGVGISEENLKRIREPFFTTARERGNIGLGLAIVDTLVTFTLQGSLEINASEETGTEVRIVLPRLTRAGKPV</sequence>
<comment type="catalytic activity">
    <reaction evidence="1">
        <text>ATP + protein L-histidine = ADP + protein N-phospho-L-histidine.</text>
        <dbReference type="EC" id="2.7.13.3"/>
    </reaction>
</comment>
<dbReference type="EMBL" id="PFFQ01000023">
    <property type="protein sequence ID" value="PIW17473.1"/>
    <property type="molecule type" value="Genomic_DNA"/>
</dbReference>
<evidence type="ECO:0000256" key="2">
    <source>
        <dbReference type="ARBA" id="ARBA00012438"/>
    </source>
</evidence>
<comment type="caution">
    <text evidence="5">The sequence shown here is derived from an EMBL/GenBank/DDBJ whole genome shotgun (WGS) entry which is preliminary data.</text>
</comment>
<dbReference type="CDD" id="cd00038">
    <property type="entry name" value="CAP_ED"/>
    <property type="match status" value="1"/>
</dbReference>
<evidence type="ECO:0000256" key="1">
    <source>
        <dbReference type="ARBA" id="ARBA00000085"/>
    </source>
</evidence>
<dbReference type="PROSITE" id="PS50109">
    <property type="entry name" value="HIS_KIN"/>
    <property type="match status" value="1"/>
</dbReference>
<evidence type="ECO:0000259" key="3">
    <source>
        <dbReference type="PROSITE" id="PS50042"/>
    </source>
</evidence>
<dbReference type="PROSITE" id="PS00889">
    <property type="entry name" value="CNMP_BINDING_2"/>
    <property type="match status" value="1"/>
</dbReference>
<feature type="domain" description="Histidine kinase" evidence="4">
    <location>
        <begin position="171"/>
        <end position="401"/>
    </location>
</feature>
<dbReference type="InterPro" id="IPR004358">
    <property type="entry name" value="Sig_transdc_His_kin-like_C"/>
</dbReference>
<organism evidence="5 6">
    <name type="scientific">bacterium (Candidatus Blackallbacteria) CG17_big_fil_post_rev_8_21_14_2_50_48_46</name>
    <dbReference type="NCBI Taxonomy" id="2014261"/>
    <lineage>
        <taxon>Bacteria</taxon>
        <taxon>Candidatus Blackallbacteria</taxon>
    </lineage>
</organism>